<protein>
    <submittedName>
        <fullName evidence="5">Protein root UVB sensitive 2, chloroplastic-like isoform X2</fullName>
    </submittedName>
</protein>
<dbReference type="Proteomes" id="UP000515121">
    <property type="component" value="Unplaced"/>
</dbReference>
<feature type="domain" description="Protein root UVB sensitive/RUS" evidence="2">
    <location>
        <begin position="60"/>
        <end position="192"/>
    </location>
</feature>
<evidence type="ECO:0000259" key="2">
    <source>
        <dbReference type="Pfam" id="PF04884"/>
    </source>
</evidence>
<dbReference type="GO" id="GO:0009941">
    <property type="term" value="C:chloroplast envelope"/>
    <property type="evidence" value="ECO:0007669"/>
    <property type="project" value="TreeGrafter"/>
</dbReference>
<organism evidence="4 5">
    <name type="scientific">Durio zibethinus</name>
    <name type="common">Durian</name>
    <dbReference type="NCBI Taxonomy" id="66656"/>
    <lineage>
        <taxon>Eukaryota</taxon>
        <taxon>Viridiplantae</taxon>
        <taxon>Streptophyta</taxon>
        <taxon>Embryophyta</taxon>
        <taxon>Tracheophyta</taxon>
        <taxon>Spermatophyta</taxon>
        <taxon>Magnoliopsida</taxon>
        <taxon>eudicotyledons</taxon>
        <taxon>Gunneridae</taxon>
        <taxon>Pentapetalae</taxon>
        <taxon>rosids</taxon>
        <taxon>malvids</taxon>
        <taxon>Malvales</taxon>
        <taxon>Malvaceae</taxon>
        <taxon>Helicteroideae</taxon>
        <taxon>Durio</taxon>
    </lineage>
</organism>
<comment type="similarity">
    <text evidence="1">Belongs to the RUS1 family.</text>
</comment>
<dbReference type="InterPro" id="IPR055412">
    <property type="entry name" value="UVB_sens_C"/>
</dbReference>
<sequence>MNLLEKLKMQKKEPGEEKPPKVEVPVYWLESSDSVTRRYEFEPDGYLSVKLVNDSRPVYHRVVESFLNKFFPTGYPYSVNEGYLRYTQFRALQHLSSAALSVLSTQSLLFAAGLRPTPAQATAVSWILKDGMQHMGKLICSNLGARMDSEPKRWRILADVLYDLGTGLEVLSPLCPHLFLEVAGLGNFAKLVFGSLLSVVHVYSVVEEMRAAPVNTLNPQRTAMIVADFIKTGKVSGPADLRYREDLLFPGRLIEDAGNVKVGRALRKVVKPSKLEEWKEIFPEEKFVLSHGNKWTDMLLEHNAIGEDALRGWLVAAYAASMEKSFHEPSVSVLQDAYDKMNSMFTPFLSELQAKGWHTDRFLDGTGSRFAF</sequence>
<dbReference type="GO" id="GO:0009926">
    <property type="term" value="P:auxin polar transport"/>
    <property type="evidence" value="ECO:0007669"/>
    <property type="project" value="TreeGrafter"/>
</dbReference>
<dbReference type="InterPro" id="IPR006968">
    <property type="entry name" value="RUS_fam"/>
</dbReference>
<gene>
    <name evidence="5" type="primary">LOC111314313</name>
</gene>
<dbReference type="GeneID" id="111314313"/>
<dbReference type="Pfam" id="PF24160">
    <property type="entry name" value="UVB_sens_C"/>
    <property type="match status" value="1"/>
</dbReference>
<accession>A0A6P6B2S9</accession>
<dbReference type="Pfam" id="PF04884">
    <property type="entry name" value="UVB_sens_prot"/>
    <property type="match status" value="1"/>
</dbReference>
<keyword evidence="4" id="KW-1185">Reference proteome</keyword>
<evidence type="ECO:0000313" key="4">
    <source>
        <dbReference type="Proteomes" id="UP000515121"/>
    </source>
</evidence>
<dbReference type="AlphaFoldDB" id="A0A6P6B2S9"/>
<dbReference type="InterPro" id="IPR054549">
    <property type="entry name" value="UVB_sens_RUS_dom"/>
</dbReference>
<evidence type="ECO:0000313" key="5">
    <source>
        <dbReference type="RefSeq" id="XP_022771261.1"/>
    </source>
</evidence>
<name>A0A6P6B2S9_DURZI</name>
<dbReference type="PANTHER" id="PTHR12770:SF5">
    <property type="entry name" value="PROTEIN ROOT UVB SENSITIVE 2, CHLOROPLASTIC"/>
    <property type="match status" value="1"/>
</dbReference>
<dbReference type="RefSeq" id="XP_022771261.1">
    <property type="nucleotide sequence ID" value="XM_022915526.1"/>
</dbReference>
<proteinExistence type="inferred from homology"/>
<dbReference type="GO" id="GO:0010224">
    <property type="term" value="P:response to UV-B"/>
    <property type="evidence" value="ECO:0007669"/>
    <property type="project" value="TreeGrafter"/>
</dbReference>
<evidence type="ECO:0000259" key="3">
    <source>
        <dbReference type="Pfam" id="PF24160"/>
    </source>
</evidence>
<feature type="domain" description="Root UVB sensitive protein C-terminal" evidence="3">
    <location>
        <begin position="321"/>
        <end position="363"/>
    </location>
</feature>
<reference evidence="5" key="1">
    <citation type="submission" date="2025-08" db="UniProtKB">
        <authorList>
            <consortium name="RefSeq"/>
        </authorList>
    </citation>
    <scope>IDENTIFICATION</scope>
    <source>
        <tissue evidence="5">Fruit stalk</tissue>
    </source>
</reference>
<dbReference type="PANTHER" id="PTHR12770">
    <property type="entry name" value="RUS1 FAMILY PROTEIN C16ORF58"/>
    <property type="match status" value="1"/>
</dbReference>
<evidence type="ECO:0000256" key="1">
    <source>
        <dbReference type="ARBA" id="ARBA00007558"/>
    </source>
</evidence>